<dbReference type="Gene3D" id="3.30.200.20">
    <property type="entry name" value="Phosphorylase Kinase, domain 1"/>
    <property type="match status" value="1"/>
</dbReference>
<proteinExistence type="predicted"/>
<gene>
    <name evidence="1" type="ORF">CSSPJE1EN2_LOCUS6686</name>
</gene>
<evidence type="ECO:0000313" key="2">
    <source>
        <dbReference type="Proteomes" id="UP001497522"/>
    </source>
</evidence>
<dbReference type="InterPro" id="IPR011009">
    <property type="entry name" value="Kinase-like_dom_sf"/>
</dbReference>
<protein>
    <recommendedName>
        <fullName evidence="3">Protein kinase domain-containing protein</fullName>
    </recommendedName>
</protein>
<dbReference type="Proteomes" id="UP001497522">
    <property type="component" value="Chromosome 14"/>
</dbReference>
<dbReference type="SUPFAM" id="SSF56112">
    <property type="entry name" value="Protein kinase-like (PK-like)"/>
    <property type="match status" value="1"/>
</dbReference>
<reference evidence="1" key="1">
    <citation type="submission" date="2024-03" db="EMBL/GenBank/DDBJ databases">
        <authorList>
            <consortium name="ELIXIR-Norway"/>
            <consortium name="Elixir Norway"/>
        </authorList>
    </citation>
    <scope>NUCLEOTIDE SEQUENCE</scope>
</reference>
<keyword evidence="2" id="KW-1185">Reference proteome</keyword>
<name>A0ABP1AMD3_9BRYO</name>
<evidence type="ECO:0000313" key="1">
    <source>
        <dbReference type="EMBL" id="CAK9863691.1"/>
    </source>
</evidence>
<sequence>MSASELENAVRKIEGFGEEEYRCKIEEIQSVFTEDALRDHLILRIRLYELFENTSLSPDQQEIVTNLLKLLATHPADMREQKIQKIDLLLAIEPEKLAHISRIGKEAYGVVSKVKWLDKNVANYKSFKISSDLKIQERSRDLVKHFTFHIVQVFGCSIDERTSECSLVMELMHEGLNDHIDAFMKSPSGASLYRGEVDGHSHGGTGSELYPYLLTFYGAAKLPNMGAIEVALTTPSLANDFE</sequence>
<organism evidence="1 2">
    <name type="scientific">Sphagnum jensenii</name>
    <dbReference type="NCBI Taxonomy" id="128206"/>
    <lineage>
        <taxon>Eukaryota</taxon>
        <taxon>Viridiplantae</taxon>
        <taxon>Streptophyta</taxon>
        <taxon>Embryophyta</taxon>
        <taxon>Bryophyta</taxon>
        <taxon>Sphagnophytina</taxon>
        <taxon>Sphagnopsida</taxon>
        <taxon>Sphagnales</taxon>
        <taxon>Sphagnaceae</taxon>
        <taxon>Sphagnum</taxon>
    </lineage>
</organism>
<dbReference type="EMBL" id="OZ023715">
    <property type="protein sequence ID" value="CAK9863691.1"/>
    <property type="molecule type" value="Genomic_DNA"/>
</dbReference>
<accession>A0ABP1AMD3</accession>
<evidence type="ECO:0008006" key="3">
    <source>
        <dbReference type="Google" id="ProtNLM"/>
    </source>
</evidence>